<dbReference type="STRING" id="34508.A0A4U5PB49"/>
<dbReference type="InterPro" id="IPR023586">
    <property type="entry name" value="Ile-tRNA-ligase_type2"/>
</dbReference>
<name>A0A4U5PB49_STECR</name>
<dbReference type="PANTHER" id="PTHR42780">
    <property type="entry name" value="SOLEUCYL-TRNA SYNTHETASE"/>
    <property type="match status" value="1"/>
</dbReference>
<dbReference type="Pfam" id="PF19302">
    <property type="entry name" value="DUF5915"/>
    <property type="match status" value="1"/>
</dbReference>
<protein>
    <submittedName>
        <fullName evidence="1">Uncharacterized protein</fullName>
    </submittedName>
</protein>
<organism evidence="1 2">
    <name type="scientific">Steinernema carpocapsae</name>
    <name type="common">Entomopathogenic nematode</name>
    <dbReference type="NCBI Taxonomy" id="34508"/>
    <lineage>
        <taxon>Eukaryota</taxon>
        <taxon>Metazoa</taxon>
        <taxon>Ecdysozoa</taxon>
        <taxon>Nematoda</taxon>
        <taxon>Chromadorea</taxon>
        <taxon>Rhabditida</taxon>
        <taxon>Tylenchina</taxon>
        <taxon>Panagrolaimomorpha</taxon>
        <taxon>Strongyloidoidea</taxon>
        <taxon>Steinernematidae</taxon>
        <taxon>Steinernema</taxon>
    </lineage>
</organism>
<dbReference type="PANTHER" id="PTHR42780:SF1">
    <property type="entry name" value="ISOLEUCINE--TRNA LIGASE, CYTOPLASMIC"/>
    <property type="match status" value="1"/>
</dbReference>
<dbReference type="EMBL" id="AZBU02000002">
    <property type="protein sequence ID" value="TKR93577.1"/>
    <property type="molecule type" value="Genomic_DNA"/>
</dbReference>
<keyword evidence="2" id="KW-1185">Reference proteome</keyword>
<dbReference type="Proteomes" id="UP000298663">
    <property type="component" value="Unassembled WGS sequence"/>
</dbReference>
<comment type="caution">
    <text evidence="1">The sequence shown here is derived from an EMBL/GenBank/DDBJ whole genome shotgun (WGS) entry which is preliminary data.</text>
</comment>
<proteinExistence type="predicted"/>
<dbReference type="GO" id="GO:0004822">
    <property type="term" value="F:isoleucine-tRNA ligase activity"/>
    <property type="evidence" value="ECO:0007669"/>
    <property type="project" value="InterPro"/>
</dbReference>
<reference evidence="1 2" key="2">
    <citation type="journal article" date="2019" name="G3 (Bethesda)">
        <title>Hybrid Assembly of the Genome of the Entomopathogenic Nematode Steinernema carpocapsae Identifies the X-Chromosome.</title>
        <authorList>
            <person name="Serra L."/>
            <person name="Macchietto M."/>
            <person name="Macias-Munoz A."/>
            <person name="McGill C.J."/>
            <person name="Rodriguez I.M."/>
            <person name="Rodriguez B."/>
            <person name="Murad R."/>
            <person name="Mortazavi A."/>
        </authorList>
    </citation>
    <scope>NUCLEOTIDE SEQUENCE [LARGE SCALE GENOMIC DNA]</scope>
    <source>
        <strain evidence="1 2">ALL</strain>
    </source>
</reference>
<accession>A0A4U5PB49</accession>
<dbReference type="GO" id="GO:0006428">
    <property type="term" value="P:isoleucyl-tRNA aminoacylation"/>
    <property type="evidence" value="ECO:0007669"/>
    <property type="project" value="TreeGrafter"/>
</dbReference>
<sequence>MNECNVKKITVNSDKKLYGVELRCEPNFKILGKLLCKDNQKVVKYLKNEITQEELNGLVVVHGHEINLQEVAVTYKCDPAKIFLDRKDESSVQEGLTRQITSCIQKLRKDSKLVPTQAVTAYCDAAEAIESATGTRGPRSRARRCPNAYREGIRCKEERLKLALTHAQ</sequence>
<dbReference type="OrthoDB" id="5837616at2759"/>
<evidence type="ECO:0000313" key="2">
    <source>
        <dbReference type="Proteomes" id="UP000298663"/>
    </source>
</evidence>
<gene>
    <name evidence="1" type="ORF">L596_008002</name>
</gene>
<reference evidence="1 2" key="1">
    <citation type="journal article" date="2015" name="Genome Biol.">
        <title>Comparative genomics of Steinernema reveals deeply conserved gene regulatory networks.</title>
        <authorList>
            <person name="Dillman A.R."/>
            <person name="Macchietto M."/>
            <person name="Porter C.F."/>
            <person name="Rogers A."/>
            <person name="Williams B."/>
            <person name="Antoshechkin I."/>
            <person name="Lee M.M."/>
            <person name="Goodwin Z."/>
            <person name="Lu X."/>
            <person name="Lewis E.E."/>
            <person name="Goodrich-Blair H."/>
            <person name="Stock S.P."/>
            <person name="Adams B.J."/>
            <person name="Sternberg P.W."/>
            <person name="Mortazavi A."/>
        </authorList>
    </citation>
    <scope>NUCLEOTIDE SEQUENCE [LARGE SCALE GENOMIC DNA]</scope>
    <source>
        <strain evidence="1 2">ALL</strain>
    </source>
</reference>
<evidence type="ECO:0000313" key="1">
    <source>
        <dbReference type="EMBL" id="TKR93577.1"/>
    </source>
</evidence>
<dbReference type="AlphaFoldDB" id="A0A4U5PB49"/>